<comment type="similarity">
    <text evidence="2">Belongs to the krueppel C2H2-type zinc-finger protein family.</text>
</comment>
<evidence type="ECO:0000259" key="12">
    <source>
        <dbReference type="PROSITE" id="PS50157"/>
    </source>
</evidence>
<dbReference type="PROSITE" id="PS50157">
    <property type="entry name" value="ZINC_FINGER_C2H2_2"/>
    <property type="match status" value="11"/>
</dbReference>
<dbReference type="FunFam" id="3.30.160.60:FF:001727">
    <property type="entry name" value="Zinc finger protein 350"/>
    <property type="match status" value="1"/>
</dbReference>
<organism evidence="14 15">
    <name type="scientific">Phyllostomus discolor</name>
    <name type="common">pale spear-nosed bat</name>
    <dbReference type="NCBI Taxonomy" id="89673"/>
    <lineage>
        <taxon>Eukaryota</taxon>
        <taxon>Metazoa</taxon>
        <taxon>Chordata</taxon>
        <taxon>Craniata</taxon>
        <taxon>Vertebrata</taxon>
        <taxon>Euteleostomi</taxon>
        <taxon>Mammalia</taxon>
        <taxon>Eutheria</taxon>
        <taxon>Laurasiatheria</taxon>
        <taxon>Chiroptera</taxon>
        <taxon>Yangochiroptera</taxon>
        <taxon>Phyllostomidae</taxon>
        <taxon>Phyllostominae</taxon>
        <taxon>Phyllostomus</taxon>
    </lineage>
</organism>
<feature type="domain" description="KRAB" evidence="13">
    <location>
        <begin position="8"/>
        <end position="78"/>
    </location>
</feature>
<dbReference type="PROSITE" id="PS50805">
    <property type="entry name" value="KRAB"/>
    <property type="match status" value="1"/>
</dbReference>
<keyword evidence="10" id="KW-0539">Nucleus</keyword>
<dbReference type="PROSITE" id="PS00028">
    <property type="entry name" value="ZINC_FINGER_C2H2_1"/>
    <property type="match status" value="11"/>
</dbReference>
<dbReference type="GO" id="GO:0003677">
    <property type="term" value="F:DNA binding"/>
    <property type="evidence" value="ECO:0007669"/>
    <property type="project" value="UniProtKB-KW"/>
</dbReference>
<dbReference type="FunFam" id="3.30.160.60:FF:000575">
    <property type="entry name" value="Zinc finger protein OZF"/>
    <property type="match status" value="1"/>
</dbReference>
<feature type="domain" description="C2H2-type" evidence="12">
    <location>
        <begin position="344"/>
        <end position="371"/>
    </location>
</feature>
<feature type="domain" description="C2H2-type" evidence="12">
    <location>
        <begin position="260"/>
        <end position="287"/>
    </location>
</feature>
<keyword evidence="14" id="KW-1185">Reference proteome</keyword>
<keyword evidence="3" id="KW-0479">Metal-binding</keyword>
<dbReference type="GeneID" id="114511110"/>
<evidence type="ECO:0000256" key="1">
    <source>
        <dbReference type="ARBA" id="ARBA00004123"/>
    </source>
</evidence>
<dbReference type="SUPFAM" id="SSF57667">
    <property type="entry name" value="beta-beta-alpha zinc fingers"/>
    <property type="match status" value="6"/>
</dbReference>
<dbReference type="FunFam" id="3.30.160.60:FF:000029">
    <property type="entry name" value="GLI family zinc finger 4"/>
    <property type="match status" value="4"/>
</dbReference>
<dbReference type="GO" id="GO:0008270">
    <property type="term" value="F:zinc ion binding"/>
    <property type="evidence" value="ECO:0007669"/>
    <property type="project" value="UniProtKB-KW"/>
</dbReference>
<keyword evidence="6" id="KW-0862">Zinc</keyword>
<evidence type="ECO:0000256" key="11">
    <source>
        <dbReference type="PROSITE-ProRule" id="PRU00042"/>
    </source>
</evidence>
<dbReference type="FunFam" id="3.30.160.60:FF:000848">
    <property type="entry name" value="Zinc finger protein 35"/>
    <property type="match status" value="2"/>
</dbReference>
<evidence type="ECO:0000256" key="9">
    <source>
        <dbReference type="ARBA" id="ARBA00023163"/>
    </source>
</evidence>
<evidence type="ECO:0000256" key="4">
    <source>
        <dbReference type="ARBA" id="ARBA00022737"/>
    </source>
</evidence>
<evidence type="ECO:0000256" key="8">
    <source>
        <dbReference type="ARBA" id="ARBA00023125"/>
    </source>
</evidence>
<dbReference type="Pfam" id="PF01352">
    <property type="entry name" value="KRAB"/>
    <property type="match status" value="1"/>
</dbReference>
<dbReference type="Proteomes" id="UP000504628">
    <property type="component" value="Chromosome 12"/>
</dbReference>
<feature type="domain" description="C2H2-type" evidence="12">
    <location>
        <begin position="288"/>
        <end position="315"/>
    </location>
</feature>
<comment type="subcellular location">
    <subcellularLocation>
        <location evidence="1">Nucleus</location>
    </subcellularLocation>
</comment>
<sequence>MIKDQELLKLEDVAVDFTWEEWQLLDPDQKDLYRDVMLENYRNLVSVGYPASKPDTLSRLEQGELWTIEDEFHSGICSEIKKNDGHLQGHFQNQRCLKRTEQCCEHNTFRHIVHWSKNNFPLRQNHDIFHLHGKALKSNVSLTNQNGNCEVKNPVENNGDAKSFLCAKDEQCYTEIKFSEHGNFINTNSQFIKHQRPQKINKPHICSECGKDFIKKSRLIDHQRVHTGEKPHGCGICGKAFSRKSRLTEHQKTHIGEKRYKCTECDKVFPKKSRLLAHQKTHTGEKPYVCDECGKGFIKKSRLINHQRVHTGEKPHGCSLCDKAFSRKSRLIEHQRTHTGEKPYECTECDKTFRWKSQLNAHQKTHTGEKSYICSDCGKGFIQKGNLIVHRRIHTGEKPYICNECGKGFIQKGNLLIHQRTHTGEKPYVCTECGKGFSQKTCLISHQRFHTGEKPYTCSDCGKAFRDKSCLNRHRRTHTGERPYGCSDCGKAFSHLSCLVYHKGMLHAREKCVGSVKLGDPFSKNQRSSHSSEIIQEKTPVDTVTVHMPPVAAQMSLHINGFLANRNMATVGQSAARDIPSAEHRTGTGKPYECSEYGSTLGDQLCHILYHKKHTGVHCDAIKMGDP</sequence>
<evidence type="ECO:0000256" key="6">
    <source>
        <dbReference type="ARBA" id="ARBA00022833"/>
    </source>
</evidence>
<evidence type="ECO:0000256" key="10">
    <source>
        <dbReference type="ARBA" id="ARBA00023242"/>
    </source>
</evidence>
<dbReference type="FunFam" id="3.30.160.60:FF:004496">
    <property type="match status" value="1"/>
</dbReference>
<dbReference type="GO" id="GO:0006355">
    <property type="term" value="P:regulation of DNA-templated transcription"/>
    <property type="evidence" value="ECO:0007669"/>
    <property type="project" value="InterPro"/>
</dbReference>
<evidence type="ECO:0000256" key="3">
    <source>
        <dbReference type="ARBA" id="ARBA00022723"/>
    </source>
</evidence>
<feature type="domain" description="C2H2-type" evidence="12">
    <location>
        <begin position="372"/>
        <end position="399"/>
    </location>
</feature>
<dbReference type="FunFam" id="3.30.160.60:FF:002343">
    <property type="entry name" value="Zinc finger protein 33A"/>
    <property type="match status" value="1"/>
</dbReference>
<keyword evidence="4" id="KW-0677">Repeat</keyword>
<dbReference type="InterPro" id="IPR036236">
    <property type="entry name" value="Znf_C2H2_sf"/>
</dbReference>
<dbReference type="FunFam" id="3.30.160.60:FF:004135">
    <property type="match status" value="1"/>
</dbReference>
<feature type="domain" description="C2H2-type" evidence="12">
    <location>
        <begin position="204"/>
        <end position="231"/>
    </location>
</feature>
<feature type="domain" description="C2H2-type" evidence="12">
    <location>
        <begin position="484"/>
        <end position="512"/>
    </location>
</feature>
<dbReference type="RefSeq" id="XP_035869123.1">
    <property type="nucleotide sequence ID" value="XM_036013230.1"/>
</dbReference>
<dbReference type="AlphaFoldDB" id="A0A7E6CQ73"/>
<evidence type="ECO:0000313" key="14">
    <source>
        <dbReference type="Proteomes" id="UP000504628"/>
    </source>
</evidence>
<dbReference type="Pfam" id="PF00096">
    <property type="entry name" value="zf-C2H2"/>
    <property type="match status" value="10"/>
</dbReference>
<dbReference type="Gene3D" id="3.30.160.60">
    <property type="entry name" value="Classic Zinc Finger"/>
    <property type="match status" value="11"/>
</dbReference>
<feature type="domain" description="C2H2-type" evidence="12">
    <location>
        <begin position="456"/>
        <end position="483"/>
    </location>
</feature>
<name>A0A7E6CQ73_9CHIR</name>
<evidence type="ECO:0000313" key="15">
    <source>
        <dbReference type="RefSeq" id="XP_035869123.1"/>
    </source>
</evidence>
<reference evidence="15" key="1">
    <citation type="submission" date="2025-08" db="UniProtKB">
        <authorList>
            <consortium name="RefSeq"/>
        </authorList>
    </citation>
    <scope>IDENTIFICATION</scope>
    <source>
        <tissue evidence="15">Muscle</tissue>
    </source>
</reference>
<dbReference type="GO" id="GO:0005634">
    <property type="term" value="C:nucleus"/>
    <property type="evidence" value="ECO:0007669"/>
    <property type="project" value="UniProtKB-SubCell"/>
</dbReference>
<dbReference type="InterPro" id="IPR036051">
    <property type="entry name" value="KRAB_dom_sf"/>
</dbReference>
<dbReference type="SMART" id="SM00355">
    <property type="entry name" value="ZnF_C2H2"/>
    <property type="match status" value="11"/>
</dbReference>
<dbReference type="SUPFAM" id="SSF109640">
    <property type="entry name" value="KRAB domain (Kruppel-associated box)"/>
    <property type="match status" value="1"/>
</dbReference>
<dbReference type="CTD" id="79898"/>
<keyword evidence="5 11" id="KW-0863">Zinc-finger</keyword>
<dbReference type="SMART" id="SM00349">
    <property type="entry name" value="KRAB"/>
    <property type="match status" value="1"/>
</dbReference>
<evidence type="ECO:0000259" key="13">
    <source>
        <dbReference type="PROSITE" id="PS50805"/>
    </source>
</evidence>
<evidence type="ECO:0000256" key="2">
    <source>
        <dbReference type="ARBA" id="ARBA00006991"/>
    </source>
</evidence>
<proteinExistence type="inferred from homology"/>
<dbReference type="InterPro" id="IPR001909">
    <property type="entry name" value="KRAB"/>
</dbReference>
<feature type="domain" description="C2H2-type" evidence="12">
    <location>
        <begin position="428"/>
        <end position="455"/>
    </location>
</feature>
<accession>A0A7E6CQ73</accession>
<protein>
    <submittedName>
        <fullName evidence="15">Zinc finger protein 613 isoform X2</fullName>
    </submittedName>
</protein>
<keyword evidence="7" id="KW-0805">Transcription regulation</keyword>
<evidence type="ECO:0000256" key="7">
    <source>
        <dbReference type="ARBA" id="ARBA00023015"/>
    </source>
</evidence>
<feature type="domain" description="C2H2-type" evidence="12">
    <location>
        <begin position="400"/>
        <end position="427"/>
    </location>
</feature>
<keyword evidence="9" id="KW-0804">Transcription</keyword>
<keyword evidence="8" id="KW-0238">DNA-binding</keyword>
<evidence type="ECO:0000256" key="5">
    <source>
        <dbReference type="ARBA" id="ARBA00022771"/>
    </source>
</evidence>
<gene>
    <name evidence="15" type="primary">ZNF613</name>
</gene>
<dbReference type="CDD" id="cd07765">
    <property type="entry name" value="KRAB_A-box"/>
    <property type="match status" value="1"/>
</dbReference>
<feature type="domain" description="C2H2-type" evidence="12">
    <location>
        <begin position="316"/>
        <end position="343"/>
    </location>
</feature>
<dbReference type="InterPro" id="IPR050826">
    <property type="entry name" value="Krueppel_C2H2_ZnFinger"/>
</dbReference>
<dbReference type="InterPro" id="IPR013087">
    <property type="entry name" value="Znf_C2H2_type"/>
</dbReference>
<dbReference type="Gene3D" id="6.10.140.140">
    <property type="match status" value="1"/>
</dbReference>
<dbReference type="PANTHER" id="PTHR24377">
    <property type="entry name" value="IP01015P-RELATED"/>
    <property type="match status" value="1"/>
</dbReference>
<feature type="domain" description="C2H2-type" evidence="12">
    <location>
        <begin position="232"/>
        <end position="259"/>
    </location>
</feature>